<dbReference type="Proteomes" id="UP000286246">
    <property type="component" value="Unassembled WGS sequence"/>
</dbReference>
<proteinExistence type="predicted"/>
<gene>
    <name evidence="1" type="ORF">DFQ12_0148</name>
</gene>
<dbReference type="RefSeq" id="WP_120257113.1">
    <property type="nucleotide sequence ID" value="NZ_RAPY01000001.1"/>
</dbReference>
<dbReference type="AlphaFoldDB" id="A0A420BF43"/>
<keyword evidence="2" id="KW-1185">Reference proteome</keyword>
<evidence type="ECO:0000313" key="1">
    <source>
        <dbReference type="EMBL" id="RKE55317.1"/>
    </source>
</evidence>
<comment type="caution">
    <text evidence="1">The sequence shown here is derived from an EMBL/GenBank/DDBJ whole genome shotgun (WGS) entry which is preliminary data.</text>
</comment>
<evidence type="ECO:0008006" key="3">
    <source>
        <dbReference type="Google" id="ProtNLM"/>
    </source>
</evidence>
<sequence length="213" mass="24224">MKRFKLIPDFQNRQKLSVCFKIVLILCSLSRATAQQKVDYVLPNAAFNSTEAYTMLDEGSNTITGTISFKKRGYVNYPSYQSKVLLYPVTAHLTEFIELKKKYNSKKKQAAMTKEAAMARIETKTIDDKGNFVFTNLKPGKYYVVSLVIWEKVRGNKIQSGPVIANYNMLGIQMGGGYVPTEMRYESRAYEEEVGDYIEVDADHKPNVINIAK</sequence>
<dbReference type="OrthoDB" id="6058208at2"/>
<dbReference type="EMBL" id="RAPY01000001">
    <property type="protein sequence ID" value="RKE55317.1"/>
    <property type="molecule type" value="Genomic_DNA"/>
</dbReference>
<protein>
    <recommendedName>
        <fullName evidence="3">Carboxypeptidase regulatory-like domain-containing protein</fullName>
    </recommendedName>
</protein>
<name>A0A420BF43_SPHD1</name>
<organism evidence="1 2">
    <name type="scientific">Sphingobacterium detergens</name>
    <dbReference type="NCBI Taxonomy" id="1145106"/>
    <lineage>
        <taxon>Bacteria</taxon>
        <taxon>Pseudomonadati</taxon>
        <taxon>Bacteroidota</taxon>
        <taxon>Sphingobacteriia</taxon>
        <taxon>Sphingobacteriales</taxon>
        <taxon>Sphingobacteriaceae</taxon>
        <taxon>Sphingobacterium</taxon>
    </lineage>
</organism>
<evidence type="ECO:0000313" key="2">
    <source>
        <dbReference type="Proteomes" id="UP000286246"/>
    </source>
</evidence>
<dbReference type="SUPFAM" id="SSF117074">
    <property type="entry name" value="Hypothetical protein PA1324"/>
    <property type="match status" value="1"/>
</dbReference>
<reference evidence="1 2" key="1">
    <citation type="submission" date="2018-09" db="EMBL/GenBank/DDBJ databases">
        <title>Genomic Encyclopedia of Type Strains, Phase III (KMG-III): the genomes of soil and plant-associated and newly described type strains.</title>
        <authorList>
            <person name="Whitman W."/>
        </authorList>
    </citation>
    <scope>NUCLEOTIDE SEQUENCE [LARGE SCALE GENOMIC DNA]</scope>
    <source>
        <strain evidence="1 2">CECT 7938</strain>
    </source>
</reference>
<accession>A0A420BF43</accession>